<protein>
    <submittedName>
        <fullName evidence="3">Uncharacterized protein</fullName>
    </submittedName>
</protein>
<dbReference type="AlphaFoldDB" id="A0A517VP28"/>
<evidence type="ECO:0000313" key="4">
    <source>
        <dbReference type="Proteomes" id="UP000318704"/>
    </source>
</evidence>
<organism evidence="3 4">
    <name type="scientific">Gimesia aquarii</name>
    <dbReference type="NCBI Taxonomy" id="2527964"/>
    <lineage>
        <taxon>Bacteria</taxon>
        <taxon>Pseudomonadati</taxon>
        <taxon>Planctomycetota</taxon>
        <taxon>Planctomycetia</taxon>
        <taxon>Planctomycetales</taxon>
        <taxon>Planctomycetaceae</taxon>
        <taxon>Gimesia</taxon>
    </lineage>
</organism>
<feature type="coiled-coil region" evidence="1">
    <location>
        <begin position="67"/>
        <end position="108"/>
    </location>
</feature>
<accession>A0A517VP28</accession>
<evidence type="ECO:0000313" key="3">
    <source>
        <dbReference type="EMBL" id="QDT94767.1"/>
    </source>
</evidence>
<evidence type="ECO:0000256" key="1">
    <source>
        <dbReference type="SAM" id="Coils"/>
    </source>
</evidence>
<reference evidence="3 4" key="1">
    <citation type="submission" date="2019-03" db="EMBL/GenBank/DDBJ databases">
        <title>Deep-cultivation of Planctomycetes and their phenomic and genomic characterization uncovers novel biology.</title>
        <authorList>
            <person name="Wiegand S."/>
            <person name="Jogler M."/>
            <person name="Boedeker C."/>
            <person name="Pinto D."/>
            <person name="Vollmers J."/>
            <person name="Rivas-Marin E."/>
            <person name="Kohn T."/>
            <person name="Peeters S.H."/>
            <person name="Heuer A."/>
            <person name="Rast P."/>
            <person name="Oberbeckmann S."/>
            <person name="Bunk B."/>
            <person name="Jeske O."/>
            <person name="Meyerdierks A."/>
            <person name="Storesund J.E."/>
            <person name="Kallscheuer N."/>
            <person name="Luecker S."/>
            <person name="Lage O.M."/>
            <person name="Pohl T."/>
            <person name="Merkel B.J."/>
            <person name="Hornburger P."/>
            <person name="Mueller R.-W."/>
            <person name="Bruemmer F."/>
            <person name="Labrenz M."/>
            <person name="Spormann A.M."/>
            <person name="Op den Camp H."/>
            <person name="Overmann J."/>
            <person name="Amann R."/>
            <person name="Jetten M.S.M."/>
            <person name="Mascher T."/>
            <person name="Medema M.H."/>
            <person name="Devos D.P."/>
            <person name="Kaster A.-K."/>
            <person name="Ovreas L."/>
            <person name="Rohde M."/>
            <person name="Galperin M.Y."/>
            <person name="Jogler C."/>
        </authorList>
    </citation>
    <scope>NUCLEOTIDE SEQUENCE [LARGE SCALE GENOMIC DNA]</scope>
    <source>
        <strain evidence="3 4">V144</strain>
    </source>
</reference>
<dbReference type="EMBL" id="CP037920">
    <property type="protein sequence ID" value="QDT94767.1"/>
    <property type="molecule type" value="Genomic_DNA"/>
</dbReference>
<dbReference type="KEGG" id="gaw:V144x_01980"/>
<dbReference type="RefSeq" id="WP_144980023.1">
    <property type="nucleotide sequence ID" value="NZ_CP037920.1"/>
</dbReference>
<gene>
    <name evidence="3" type="ORF">V144x_01980</name>
</gene>
<feature type="compositionally biased region" description="Basic and acidic residues" evidence="2">
    <location>
        <begin position="18"/>
        <end position="29"/>
    </location>
</feature>
<sequence length="233" mass="26100">MDHIPESNGKQHVLPFSKKLEGTSELKRPSEMSQLDFPKVLKGSYCNLLTIEDEYEGLTSDEAMTDIAHCNESVRDKENEISSLNKKINQEKSKLEKLNGDLEEAEVCLSMAQSFEAAITGWRQTIESLESLYISTIKSQVPFSMAEEAWKDLKLVEQQALMELESTTTKDVIHASFGSMSVQKPESLLPDEVSIEILGDYLPVTILTEGAQLCLKHCMRGNATYTVRSQSQC</sequence>
<dbReference type="Proteomes" id="UP000318704">
    <property type="component" value="Chromosome"/>
</dbReference>
<name>A0A517VP28_9PLAN</name>
<keyword evidence="1" id="KW-0175">Coiled coil</keyword>
<proteinExistence type="predicted"/>
<evidence type="ECO:0000256" key="2">
    <source>
        <dbReference type="SAM" id="MobiDB-lite"/>
    </source>
</evidence>
<feature type="region of interest" description="Disordered" evidence="2">
    <location>
        <begin position="1"/>
        <end position="29"/>
    </location>
</feature>